<evidence type="ECO:0000256" key="4">
    <source>
        <dbReference type="ARBA" id="ARBA00022438"/>
    </source>
</evidence>
<dbReference type="GO" id="GO:0004177">
    <property type="term" value="F:aminopeptidase activity"/>
    <property type="evidence" value="ECO:0007669"/>
    <property type="project" value="UniProtKB-KW"/>
</dbReference>
<gene>
    <name evidence="8" type="primary">pepA</name>
    <name evidence="11" type="ordered locus">Emtol_1621</name>
</gene>
<organism evidence="11 12">
    <name type="scientific">Emticicia oligotrophica (strain DSM 17448 / CIP 109782 / MTCC 6937 / GPTSA100-15)</name>
    <dbReference type="NCBI Taxonomy" id="929562"/>
    <lineage>
        <taxon>Bacteria</taxon>
        <taxon>Pseudomonadati</taxon>
        <taxon>Bacteroidota</taxon>
        <taxon>Cytophagia</taxon>
        <taxon>Cytophagales</taxon>
        <taxon>Leadbetterellaceae</taxon>
        <taxon>Emticicia</taxon>
    </lineage>
</organism>
<feature type="domain" description="Cytosol aminopeptidase" evidence="9">
    <location>
        <begin position="178"/>
        <end position="501"/>
    </location>
</feature>
<feature type="active site" evidence="8">
    <location>
        <position position="362"/>
    </location>
</feature>
<comment type="catalytic activity">
    <reaction evidence="2 8">
        <text>Release of an N-terminal amino acid, preferentially leucine, but not glutamic or aspartic acids.</text>
        <dbReference type="EC" id="3.4.11.10"/>
    </reaction>
</comment>
<dbReference type="InterPro" id="IPR011356">
    <property type="entry name" value="Leucine_aapep/pepB"/>
</dbReference>
<dbReference type="PANTHER" id="PTHR11963">
    <property type="entry name" value="LEUCINE AMINOPEPTIDASE-RELATED"/>
    <property type="match status" value="1"/>
</dbReference>
<keyword evidence="6 8" id="KW-0378">Hydrolase</keyword>
<evidence type="ECO:0000256" key="1">
    <source>
        <dbReference type="ARBA" id="ARBA00000135"/>
    </source>
</evidence>
<dbReference type="InterPro" id="IPR043472">
    <property type="entry name" value="Macro_dom-like"/>
</dbReference>
<dbReference type="PANTHER" id="PTHR11963:SF23">
    <property type="entry name" value="CYTOSOL AMINOPEPTIDASE"/>
    <property type="match status" value="1"/>
</dbReference>
<dbReference type="EC" id="3.4.11.1" evidence="8"/>
<comment type="subcellular location">
    <subcellularLocation>
        <location evidence="8">Cytoplasm</location>
    </subcellularLocation>
</comment>
<feature type="domain" description="Peptidase M17 leucyl aminopeptidase N-terminal" evidence="10">
    <location>
        <begin position="18"/>
        <end position="133"/>
    </location>
</feature>
<dbReference type="InterPro" id="IPR000819">
    <property type="entry name" value="Peptidase_M17_C"/>
</dbReference>
<dbReference type="PRINTS" id="PR00481">
    <property type="entry name" value="LAMNOPPTDASE"/>
</dbReference>
<evidence type="ECO:0000256" key="3">
    <source>
        <dbReference type="ARBA" id="ARBA00009528"/>
    </source>
</evidence>
<feature type="binding site" evidence="8">
    <location>
        <position position="358"/>
    </location>
    <ligand>
        <name>Mn(2+)</name>
        <dbReference type="ChEBI" id="CHEBI:29035"/>
        <label>1</label>
    </ligand>
</feature>
<protein>
    <recommendedName>
        <fullName evidence="8">Probable cytosol aminopeptidase</fullName>
        <ecNumber evidence="8">3.4.11.1</ecNumber>
    </recommendedName>
    <alternativeName>
        <fullName evidence="8">Leucine aminopeptidase</fullName>
        <shortName evidence="8">LAP</shortName>
        <ecNumber evidence="8">3.4.11.10</ecNumber>
    </alternativeName>
    <alternativeName>
        <fullName evidence="8">Leucyl aminopeptidase</fullName>
    </alternativeName>
</protein>
<feature type="binding site" evidence="8">
    <location>
        <position position="360"/>
    </location>
    <ligand>
        <name>Mn(2+)</name>
        <dbReference type="ChEBI" id="CHEBI:29035"/>
        <label>2</label>
    </ligand>
</feature>
<keyword evidence="5 8" id="KW-0645">Protease</keyword>
<keyword evidence="12" id="KW-1185">Reference proteome</keyword>
<evidence type="ECO:0000313" key="12">
    <source>
        <dbReference type="Proteomes" id="UP000002875"/>
    </source>
</evidence>
<feature type="binding site" evidence="8">
    <location>
        <position position="299"/>
    </location>
    <ligand>
        <name>Mn(2+)</name>
        <dbReference type="ChEBI" id="CHEBI:29035"/>
        <label>2</label>
    </ligand>
</feature>
<proteinExistence type="inferred from homology"/>
<dbReference type="Pfam" id="PF02789">
    <property type="entry name" value="Peptidase_M17_N"/>
    <property type="match status" value="1"/>
</dbReference>
<keyword evidence="8" id="KW-0963">Cytoplasm</keyword>
<dbReference type="InterPro" id="IPR023042">
    <property type="entry name" value="Peptidase_M17_leu_NH2_pept"/>
</dbReference>
<comment type="function">
    <text evidence="8">Presumably involved in the processing and regular turnover of intracellular proteins. Catalyzes the removal of unsubstituted N-terminal amino acids from various peptides.</text>
</comment>
<keyword evidence="8" id="KW-0479">Metal-binding</keyword>
<evidence type="ECO:0000313" key="11">
    <source>
        <dbReference type="EMBL" id="AFK02766.1"/>
    </source>
</evidence>
<dbReference type="EC" id="3.4.11.10" evidence="8"/>
<dbReference type="HAMAP" id="MF_00181">
    <property type="entry name" value="Cytosol_peptidase_M17"/>
    <property type="match status" value="1"/>
</dbReference>
<evidence type="ECO:0000259" key="9">
    <source>
        <dbReference type="Pfam" id="PF00883"/>
    </source>
</evidence>
<feature type="binding site" evidence="8">
    <location>
        <position position="281"/>
    </location>
    <ligand>
        <name>Mn(2+)</name>
        <dbReference type="ChEBI" id="CHEBI:29035"/>
        <label>2</label>
    </ligand>
</feature>
<dbReference type="InterPro" id="IPR008283">
    <property type="entry name" value="Peptidase_M17_N"/>
</dbReference>
<reference evidence="11 12" key="1">
    <citation type="submission" date="2011-07" db="EMBL/GenBank/DDBJ databases">
        <title>The complete genome of chromosome of Emticicia oligotrophica DSM 17448.</title>
        <authorList>
            <consortium name="US DOE Joint Genome Institute (JGI-PGF)"/>
            <person name="Lucas S."/>
            <person name="Han J."/>
            <person name="Lapidus A."/>
            <person name="Bruce D."/>
            <person name="Goodwin L."/>
            <person name="Pitluck S."/>
            <person name="Peters L."/>
            <person name="Kyrpides N."/>
            <person name="Mavromatis K."/>
            <person name="Ivanova N."/>
            <person name="Ovchinnikova G."/>
            <person name="Teshima H."/>
            <person name="Detter J.C."/>
            <person name="Tapia R."/>
            <person name="Han C."/>
            <person name="Land M."/>
            <person name="Hauser L."/>
            <person name="Markowitz V."/>
            <person name="Cheng J.-F."/>
            <person name="Hugenholtz P."/>
            <person name="Woyke T."/>
            <person name="Wu D."/>
            <person name="Tindall B."/>
            <person name="Pomrenke H."/>
            <person name="Brambilla E."/>
            <person name="Klenk H.-P."/>
            <person name="Eisen J.A."/>
        </authorList>
    </citation>
    <scope>NUCLEOTIDE SEQUENCE [LARGE SCALE GENOMIC DNA]</scope>
    <source>
        <strain evidence="11 12">DSM 17448</strain>
    </source>
</reference>
<comment type="similarity">
    <text evidence="3 8">Belongs to the peptidase M17 family.</text>
</comment>
<dbReference type="Pfam" id="PF00883">
    <property type="entry name" value="Peptidase_M17"/>
    <property type="match status" value="1"/>
</dbReference>
<feature type="binding site" evidence="8">
    <location>
        <position position="276"/>
    </location>
    <ligand>
        <name>Mn(2+)</name>
        <dbReference type="ChEBI" id="CHEBI:29035"/>
        <label>2</label>
    </ligand>
</feature>
<dbReference type="SUPFAM" id="SSF52949">
    <property type="entry name" value="Macro domain-like"/>
    <property type="match status" value="1"/>
</dbReference>
<evidence type="ECO:0000256" key="5">
    <source>
        <dbReference type="ARBA" id="ARBA00022670"/>
    </source>
</evidence>
<evidence type="ECO:0000256" key="2">
    <source>
        <dbReference type="ARBA" id="ARBA00000967"/>
    </source>
</evidence>
<feature type="active site" evidence="8">
    <location>
        <position position="288"/>
    </location>
</feature>
<dbReference type="Proteomes" id="UP000002875">
    <property type="component" value="Chromosome"/>
</dbReference>
<evidence type="ECO:0000256" key="6">
    <source>
        <dbReference type="ARBA" id="ARBA00022801"/>
    </source>
</evidence>
<name>A0ABM5N063_EMTOG</name>
<comment type="cofactor">
    <cofactor evidence="8">
        <name>Mn(2+)</name>
        <dbReference type="ChEBI" id="CHEBI:29035"/>
    </cofactor>
    <text evidence="8">Binds 2 manganese ions per subunit.</text>
</comment>
<dbReference type="SUPFAM" id="SSF53187">
    <property type="entry name" value="Zn-dependent exopeptidases"/>
    <property type="match status" value="1"/>
</dbReference>
<accession>A0ABM5N063</accession>
<evidence type="ECO:0000256" key="8">
    <source>
        <dbReference type="HAMAP-Rule" id="MF_00181"/>
    </source>
</evidence>
<dbReference type="CDD" id="cd00433">
    <property type="entry name" value="Peptidase_M17"/>
    <property type="match status" value="1"/>
</dbReference>
<keyword evidence="7 8" id="KW-0464">Manganese</keyword>
<evidence type="ECO:0000259" key="10">
    <source>
        <dbReference type="Pfam" id="PF02789"/>
    </source>
</evidence>
<feature type="binding site" evidence="8">
    <location>
        <position position="281"/>
    </location>
    <ligand>
        <name>Mn(2+)</name>
        <dbReference type="ChEBI" id="CHEBI:29035"/>
        <label>1</label>
    </ligand>
</feature>
<sequence>MKIKITANNTAAKTIIFPLVDNEKLAENLSKIAKHVGLSAEILQQDFKAGTKETLALYGAIEGLEKVYLLGLGKSPKPIDYVKVFRSFFYNNKKKLPSNVGLKLKMAGLEANIEQIVNGICLAEYEVGIYKSDEKKTADIFGESGLLEIQVAENWLEKGEKGVAVGQAIAETQSRIMTLVDAPANYKYPQKLAEFAIESGQKYGFDVKVYDEKQCLELGLHALLAVGRGSTENPARFIVMEYPSATLGNQSSAMLGEQVSSKPVPERSRRVGLVGKGVTFDTGGISIKSSASMSYMKSDMGGAGAVLGAMELAAKLQLPVHLIGVIPSTENCVDGNALKPSEVIPSYAGKTIEVIDTDAEGRLILADGLSYIKKNFEPDVIIDLATLTGNCIAALGYAAAGLLSNNDALANELLEIGQETGEKLWRLPLWDDYKDMMNSDVADIKNLSSAPVAGAITAAKFLEFFIDGHTNWAHLDIAGMAFGDSEFAKMKSATAFGVNLLTTFLRK</sequence>
<feature type="binding site" evidence="8">
    <location>
        <position position="360"/>
    </location>
    <ligand>
        <name>Mn(2+)</name>
        <dbReference type="ChEBI" id="CHEBI:29035"/>
        <label>1</label>
    </ligand>
</feature>
<dbReference type="RefSeq" id="WP_015028466.1">
    <property type="nucleotide sequence ID" value="NC_018748.1"/>
</dbReference>
<dbReference type="Gene3D" id="3.40.630.10">
    <property type="entry name" value="Zn peptidases"/>
    <property type="match status" value="1"/>
</dbReference>
<dbReference type="Gene3D" id="3.40.220.10">
    <property type="entry name" value="Leucine Aminopeptidase, subunit E, domain 1"/>
    <property type="match status" value="1"/>
</dbReference>
<keyword evidence="4 8" id="KW-0031">Aminopeptidase</keyword>
<comment type="catalytic activity">
    <reaction evidence="1 8">
        <text>Release of an N-terminal amino acid, Xaa-|-Yaa-, in which Xaa is preferably Leu, but may be other amino acids including Pro although not Arg or Lys, and Yaa may be Pro. Amino acid amides and methyl esters are also readily hydrolyzed, but rates on arylamides are exceedingly low.</text>
        <dbReference type="EC" id="3.4.11.1"/>
    </reaction>
</comment>
<dbReference type="EMBL" id="CP002961">
    <property type="protein sequence ID" value="AFK02766.1"/>
    <property type="molecule type" value="Genomic_DNA"/>
</dbReference>
<evidence type="ECO:0000256" key="7">
    <source>
        <dbReference type="ARBA" id="ARBA00023211"/>
    </source>
</evidence>